<protein>
    <submittedName>
        <fullName evidence="5">Phage tail tape measure protein</fullName>
    </submittedName>
</protein>
<reference evidence="5 6" key="1">
    <citation type="submission" date="2020-01" db="EMBL/GenBank/DDBJ databases">
        <title>Bactrocera dorsalis gut bacteria genome.</title>
        <authorList>
            <person name="Zhang H."/>
            <person name="Cai Z."/>
        </authorList>
    </citation>
    <scope>NUCLEOTIDE SEQUENCE [LARGE SCALE GENOMIC DNA]</scope>
    <source>
        <strain evidence="5 6">BD177</strain>
    </source>
</reference>
<evidence type="ECO:0000259" key="4">
    <source>
        <dbReference type="Pfam" id="PF10145"/>
    </source>
</evidence>
<keyword evidence="1" id="KW-1188">Viral release from host cell</keyword>
<feature type="transmembrane region" description="Helical" evidence="3">
    <location>
        <begin position="620"/>
        <end position="639"/>
    </location>
</feature>
<keyword evidence="3" id="KW-0472">Membrane</keyword>
<dbReference type="PANTHER" id="PTHR37813">
    <property type="entry name" value="FELS-2 PROPHAGE PROTEIN"/>
    <property type="match status" value="1"/>
</dbReference>
<evidence type="ECO:0000313" key="6">
    <source>
        <dbReference type="Proteomes" id="UP000464389"/>
    </source>
</evidence>
<dbReference type="Pfam" id="PF10145">
    <property type="entry name" value="PhageMin_Tail"/>
    <property type="match status" value="1"/>
</dbReference>
<organism evidence="5 6">
    <name type="scientific">Klebsiella michiganensis</name>
    <dbReference type="NCBI Taxonomy" id="1134687"/>
    <lineage>
        <taxon>Bacteria</taxon>
        <taxon>Pseudomonadati</taxon>
        <taxon>Pseudomonadota</taxon>
        <taxon>Gammaproteobacteria</taxon>
        <taxon>Enterobacterales</taxon>
        <taxon>Enterobacteriaceae</taxon>
        <taxon>Klebsiella/Raoultella group</taxon>
        <taxon>Klebsiella</taxon>
    </lineage>
</organism>
<dbReference type="PANTHER" id="PTHR37813:SF1">
    <property type="entry name" value="FELS-2 PROPHAGE PROTEIN"/>
    <property type="match status" value="1"/>
</dbReference>
<keyword evidence="3" id="KW-1133">Transmembrane helix</keyword>
<gene>
    <name evidence="5" type="ORF">GW952_03315</name>
</gene>
<dbReference type="AlphaFoldDB" id="A0A6P1UST6"/>
<evidence type="ECO:0000256" key="3">
    <source>
        <dbReference type="SAM" id="Phobius"/>
    </source>
</evidence>
<feature type="domain" description="Phage tail tape measure protein" evidence="4">
    <location>
        <begin position="228"/>
        <end position="427"/>
    </location>
</feature>
<evidence type="ECO:0000256" key="1">
    <source>
        <dbReference type="ARBA" id="ARBA00022612"/>
    </source>
</evidence>
<dbReference type="InterPro" id="IPR010090">
    <property type="entry name" value="Phage_tape_meas"/>
</dbReference>
<keyword evidence="3" id="KW-0812">Transmembrane</keyword>
<dbReference type="EMBL" id="CP048108">
    <property type="protein sequence ID" value="QHS44707.1"/>
    <property type="molecule type" value="Genomic_DNA"/>
</dbReference>
<feature type="transmembrane region" description="Helical" evidence="3">
    <location>
        <begin position="527"/>
        <end position="553"/>
    </location>
</feature>
<feature type="transmembrane region" description="Helical" evidence="3">
    <location>
        <begin position="687"/>
        <end position="705"/>
    </location>
</feature>
<dbReference type="Proteomes" id="UP000464389">
    <property type="component" value="Chromosome"/>
</dbReference>
<dbReference type="NCBIfam" id="TIGR01760">
    <property type="entry name" value="tape_meas_TP901"/>
    <property type="match status" value="1"/>
</dbReference>
<name>A0A6P1UST6_9ENTR</name>
<evidence type="ECO:0000256" key="2">
    <source>
        <dbReference type="SAM" id="Coils"/>
    </source>
</evidence>
<feature type="transmembrane region" description="Helical" evidence="3">
    <location>
        <begin position="659"/>
        <end position="680"/>
    </location>
</feature>
<feature type="transmembrane region" description="Helical" evidence="3">
    <location>
        <begin position="560"/>
        <end position="581"/>
    </location>
</feature>
<keyword evidence="2" id="KW-0175">Coiled coil</keyword>
<proteinExistence type="predicted"/>
<evidence type="ECO:0000313" key="5">
    <source>
        <dbReference type="EMBL" id="QHS44707.1"/>
    </source>
</evidence>
<feature type="coiled-coil region" evidence="2">
    <location>
        <begin position="135"/>
        <end position="169"/>
    </location>
</feature>
<accession>A0A6P1UST6</accession>
<sequence>MKNLDIRVAFSAVDRFTRPVNAARQSAGGLSDSLRKTQSTLKGLDKSTATFQRMAAAVSKTDRSISRARTRFEGLSETQRKNGTLTERQQTLMTRLGERLDRLSAKRVTEVARLRESASALRQHGVMLSGSSATISNAIRRTDELSRSLEREKAQLAAVTQARKRYEGAQQMAGKLRAGGALAVGTATAAGYGAGRFLSPAVGFDEEMSNVQALTRLDKNNSQLAALRAQAKKLGAETAFTTRDAASGQAFLAMAGFTPDAIRDALPGVLNMALAGGMDLGASADIGSNILSQFSLDAGEMDRVSDVLTGTFTRTNTTLSSLGETMKVVGPVAAGLGINLEEAAAMTGTLARVGIRGSEAGTAMRRALSRLASPTTAAKKALKELGVETADASGKMRRPFDILLDLQKKASRFGDVDQISFFKDIAGEEGFTGLQSLVSGAGDGYLQSLYEQIAQAHKNQEANTVAKVKTNNLGGDLKELDSAWEAFRISVAETVDGPLRRLTQGLSHVIGNIKSWVEENPRLAKTLFVAGGVALALTAAVGGLSLAAGLLLGPLAKLRLGFALLSGGSGIGGALSAFRAMSVVGGSSLAKFSGWRIVFGSISTHASAMVKSIGKIGGRLAALTGVLAPVRGALLATFTSPGAALGSLMKGIGGLGLRLTGLPALFGVAKAGIAALGGGLSLLLSPIGLLGAAFVAAAVLIWKYWGPIKAFFAGVFTGLMQGLAPLRAAFAGFAPVFGLIGDGVKRVWNWFKKLLAPVEQSRESLNKCASAGKTFGEVVGTALSVLLWPLQKLMEGVGWLLEKLNLVPDGIEKARQEAARLRAIPVMWEWDEKSGRMVKKEWTWSPEKPAGKTEIPAPDILGGESGTERRLSQIADNTKGLLDEEKRKRVGPGDIVFKNLPPALAVRGEWQESRLVRQSVSARPIIAAGEPVVLQAPALKPVRRDEVKRAAAAAQGGVFSGEIHVHLHDVRSDNPRELARLIGEAVRAEMDKQRRAVRGSFRDND</sequence>
<dbReference type="RefSeq" id="WP_162121249.1">
    <property type="nucleotide sequence ID" value="NZ_CP048108.1"/>
</dbReference>